<evidence type="ECO:0000313" key="1">
    <source>
        <dbReference type="EMBL" id="KTB44639.1"/>
    </source>
</evidence>
<name>A0A0W0G7U7_MONRR</name>
<dbReference type="CDD" id="cd00303">
    <property type="entry name" value="retropepsin_like"/>
    <property type="match status" value="1"/>
</dbReference>
<dbReference type="Pfam" id="PF08284">
    <property type="entry name" value="RVP_2"/>
    <property type="match status" value="1"/>
</dbReference>
<dbReference type="EMBL" id="LATX01000888">
    <property type="protein sequence ID" value="KTB44639.1"/>
    <property type="molecule type" value="Genomic_DNA"/>
</dbReference>
<dbReference type="AlphaFoldDB" id="A0A0W0G7U7"/>
<sequence>MLARKLEKRWVQLPEKIKVFNIDGTPNKTTWISHVVELEFKIAGKEFRENFMILGIGDKEMILGLPWLCYHNPQIDWETGEIKFMPRQKLQIKRFKSILDNTPEEVLIGAKIMALQELAHQQQEAKKDIDELIPPYLQGYQDRFEKEKAE</sequence>
<evidence type="ECO:0000313" key="2">
    <source>
        <dbReference type="Proteomes" id="UP000054988"/>
    </source>
</evidence>
<evidence type="ECO:0008006" key="3">
    <source>
        <dbReference type="Google" id="ProtNLM"/>
    </source>
</evidence>
<organism evidence="1 2">
    <name type="scientific">Moniliophthora roreri</name>
    <name type="common">Frosty pod rot fungus</name>
    <name type="synonym">Monilia roreri</name>
    <dbReference type="NCBI Taxonomy" id="221103"/>
    <lineage>
        <taxon>Eukaryota</taxon>
        <taxon>Fungi</taxon>
        <taxon>Dikarya</taxon>
        <taxon>Basidiomycota</taxon>
        <taxon>Agaricomycotina</taxon>
        <taxon>Agaricomycetes</taxon>
        <taxon>Agaricomycetidae</taxon>
        <taxon>Agaricales</taxon>
        <taxon>Marasmiineae</taxon>
        <taxon>Marasmiaceae</taxon>
        <taxon>Moniliophthora</taxon>
    </lineage>
</organism>
<gene>
    <name evidence="1" type="ORF">WG66_2785</name>
</gene>
<comment type="caution">
    <text evidence="1">The sequence shown here is derived from an EMBL/GenBank/DDBJ whole genome shotgun (WGS) entry which is preliminary data.</text>
</comment>
<dbReference type="InterPro" id="IPR021109">
    <property type="entry name" value="Peptidase_aspartic_dom_sf"/>
</dbReference>
<dbReference type="Proteomes" id="UP000054988">
    <property type="component" value="Unassembled WGS sequence"/>
</dbReference>
<dbReference type="eggNOG" id="ENOG502RYTD">
    <property type="taxonomic scope" value="Eukaryota"/>
</dbReference>
<proteinExistence type="predicted"/>
<reference evidence="1 2" key="1">
    <citation type="submission" date="2015-12" db="EMBL/GenBank/DDBJ databases">
        <title>Draft genome sequence of Moniliophthora roreri, the causal agent of frosty pod rot of cacao.</title>
        <authorList>
            <person name="Aime M.C."/>
            <person name="Diaz-Valderrama J.R."/>
            <person name="Kijpornyongpan T."/>
            <person name="Phillips-Mora W."/>
        </authorList>
    </citation>
    <scope>NUCLEOTIDE SEQUENCE [LARGE SCALE GENOMIC DNA]</scope>
    <source>
        <strain evidence="1 2">MCA 2952</strain>
    </source>
</reference>
<accession>A0A0W0G7U7</accession>
<dbReference type="Gene3D" id="2.40.70.10">
    <property type="entry name" value="Acid Proteases"/>
    <property type="match status" value="1"/>
</dbReference>
<protein>
    <recommendedName>
        <fullName evidence="3">Pro-pol protein</fullName>
    </recommendedName>
</protein>